<evidence type="ECO:0000313" key="3">
    <source>
        <dbReference type="Proteomes" id="UP000316726"/>
    </source>
</evidence>
<feature type="compositionally biased region" description="Low complexity" evidence="1">
    <location>
        <begin position="1"/>
        <end position="16"/>
    </location>
</feature>
<evidence type="ECO:0000313" key="2">
    <source>
        <dbReference type="EMBL" id="QDZ24943.1"/>
    </source>
</evidence>
<organism evidence="2 3">
    <name type="scientific">Chloropicon primus</name>
    <dbReference type="NCBI Taxonomy" id="1764295"/>
    <lineage>
        <taxon>Eukaryota</taxon>
        <taxon>Viridiplantae</taxon>
        <taxon>Chlorophyta</taxon>
        <taxon>Chloropicophyceae</taxon>
        <taxon>Chloropicales</taxon>
        <taxon>Chloropicaceae</taxon>
        <taxon>Chloropicon</taxon>
    </lineage>
</organism>
<evidence type="ECO:0000256" key="1">
    <source>
        <dbReference type="SAM" id="MobiDB-lite"/>
    </source>
</evidence>
<gene>
    <name evidence="2" type="ORF">A3770_15p74610</name>
</gene>
<keyword evidence="3" id="KW-1185">Reference proteome</keyword>
<dbReference type="EMBL" id="CP031048">
    <property type="protein sequence ID" value="QDZ24943.1"/>
    <property type="molecule type" value="Genomic_DNA"/>
</dbReference>
<reference evidence="2 3" key="1">
    <citation type="submission" date="2018-07" db="EMBL/GenBank/DDBJ databases">
        <title>The complete nuclear genome of the prasinophyte Chloropicon primus (CCMP1205).</title>
        <authorList>
            <person name="Pombert J.-F."/>
            <person name="Otis C."/>
            <person name="Turmel M."/>
            <person name="Lemieux C."/>
        </authorList>
    </citation>
    <scope>NUCLEOTIDE SEQUENCE [LARGE SCALE GENOMIC DNA]</scope>
    <source>
        <strain evidence="2 3">CCMP1205</strain>
    </source>
</reference>
<protein>
    <submittedName>
        <fullName evidence="2">Uncharacterized protein</fullName>
    </submittedName>
</protein>
<dbReference type="AlphaFoldDB" id="A0A5B8MWN5"/>
<feature type="region of interest" description="Disordered" evidence="1">
    <location>
        <begin position="221"/>
        <end position="308"/>
    </location>
</feature>
<sequence length="461" mass="49005">MANSGKGKKNTNSNPSPEKKRPGGPEGGKGGKKKSSRTSGSPRGGRRSSMQDMAAVGAGVGGQTDVYGDLFNLGPTSTYGSTEDPTGLFPTLYFDDGSVPMPTPSWDVMPNIPSAQEMPPAGSVRCSTPVSNYNRADSLGGAGAGMSPYESAYYMPQSQGYNNPHPSSPSLMYAPAGVPGSSQQADTYTPMGSYGQGQGAYHGRMRYSQHPVGSYGMPYASHHHMYPGSEQQQQQQMSHDQHRAMSHYGASTIPPMSATTMSSSHRGGHVDLKLEGASGKGESGAGDPVKDSGASSSKKKGELEGGRDLRGYMQPAMGLAVHGAPGAFYQGAYGHQPMPQQQVAPGGAFMGNVPDRRMSGMGKEHSSGDLKELNDRQLSGYIRPMLYQLQQLVSILDFNTRMTISESLLRLATAKEQSSAGVNPDIQTQEEKNEAAVQKVLDRSVCQLLYNSSRNEQMNQV</sequence>
<accession>A0A5B8MWN5</accession>
<proteinExistence type="predicted"/>
<feature type="compositionally biased region" description="Basic and acidic residues" evidence="1">
    <location>
        <begin position="299"/>
        <end position="308"/>
    </location>
</feature>
<feature type="region of interest" description="Disordered" evidence="1">
    <location>
        <begin position="1"/>
        <end position="53"/>
    </location>
</feature>
<dbReference type="Proteomes" id="UP000316726">
    <property type="component" value="Chromosome 15"/>
</dbReference>
<name>A0A5B8MWN5_9CHLO</name>